<protein>
    <submittedName>
        <fullName evidence="1">Uncharacterized protein</fullName>
    </submittedName>
</protein>
<evidence type="ECO:0000313" key="1">
    <source>
        <dbReference type="EMBL" id="KAF6813342.1"/>
    </source>
</evidence>
<dbReference type="EMBL" id="WIGN01000054">
    <property type="protein sequence ID" value="KAF6813342.1"/>
    <property type="molecule type" value="Genomic_DNA"/>
</dbReference>
<accession>A0A8H6JHS8</accession>
<evidence type="ECO:0000313" key="2">
    <source>
        <dbReference type="Proteomes" id="UP000652219"/>
    </source>
</evidence>
<comment type="caution">
    <text evidence="1">The sequence shown here is derived from an EMBL/GenBank/DDBJ whole genome shotgun (WGS) entry which is preliminary data.</text>
</comment>
<dbReference type="AlphaFoldDB" id="A0A8H6JHS8"/>
<sequence length="68" mass="7737">MTMEPRSRHEQHACLLTAPRRRERATAASGTNTRFAASLAFCSGRVLGQSWAWAGLGRRQDEDRMRYV</sequence>
<organism evidence="1 2">
    <name type="scientific">Colletotrichum sojae</name>
    <dbReference type="NCBI Taxonomy" id="2175907"/>
    <lineage>
        <taxon>Eukaryota</taxon>
        <taxon>Fungi</taxon>
        <taxon>Dikarya</taxon>
        <taxon>Ascomycota</taxon>
        <taxon>Pezizomycotina</taxon>
        <taxon>Sordariomycetes</taxon>
        <taxon>Hypocreomycetidae</taxon>
        <taxon>Glomerellales</taxon>
        <taxon>Glomerellaceae</taxon>
        <taxon>Colletotrichum</taxon>
        <taxon>Colletotrichum orchidearum species complex</taxon>
    </lineage>
</organism>
<reference evidence="1 2" key="1">
    <citation type="journal article" date="2020" name="Phytopathology">
        <title>Genome Sequence Resources of Colletotrichum truncatum, C. plurivorum, C. musicola, and C. sojae: Four Species Pathogenic to Soybean (Glycine max).</title>
        <authorList>
            <person name="Rogerio F."/>
            <person name="Boufleur T.R."/>
            <person name="Ciampi-Guillardi M."/>
            <person name="Sukno S.A."/>
            <person name="Thon M.R."/>
            <person name="Massola Junior N.S."/>
            <person name="Baroncelli R."/>
        </authorList>
    </citation>
    <scope>NUCLEOTIDE SEQUENCE [LARGE SCALE GENOMIC DNA]</scope>
    <source>
        <strain evidence="1 2">LFN0009</strain>
    </source>
</reference>
<name>A0A8H6JHS8_9PEZI</name>
<keyword evidence="2" id="KW-1185">Reference proteome</keyword>
<proteinExistence type="predicted"/>
<dbReference type="Proteomes" id="UP000652219">
    <property type="component" value="Unassembled WGS sequence"/>
</dbReference>
<gene>
    <name evidence="1" type="ORF">CSOJ01_04686</name>
</gene>